<feature type="region of interest" description="Disordered" evidence="1">
    <location>
        <begin position="1"/>
        <end position="38"/>
    </location>
</feature>
<proteinExistence type="predicted"/>
<feature type="compositionally biased region" description="Polar residues" evidence="1">
    <location>
        <begin position="21"/>
        <end position="33"/>
    </location>
</feature>
<feature type="compositionally biased region" description="Gly residues" evidence="1">
    <location>
        <begin position="1"/>
        <end position="10"/>
    </location>
</feature>
<feature type="compositionally biased region" description="Basic and acidic residues" evidence="1">
    <location>
        <begin position="11"/>
        <end position="20"/>
    </location>
</feature>
<reference evidence="2 3" key="1">
    <citation type="submission" date="2018-10" db="EMBL/GenBank/DDBJ databases">
        <title>A high-quality apple genome assembly.</title>
        <authorList>
            <person name="Hu J."/>
        </authorList>
    </citation>
    <scope>NUCLEOTIDE SEQUENCE [LARGE SCALE GENOMIC DNA]</scope>
    <source>
        <strain evidence="3">cv. HFTH1</strain>
        <tissue evidence="2">Young leaf</tissue>
    </source>
</reference>
<dbReference type="AlphaFoldDB" id="A0A498JZ55"/>
<dbReference type="EMBL" id="RDQH01000331">
    <property type="protein sequence ID" value="RXH98461.1"/>
    <property type="molecule type" value="Genomic_DNA"/>
</dbReference>
<comment type="caution">
    <text evidence="2">The sequence shown here is derived from an EMBL/GenBank/DDBJ whole genome shotgun (WGS) entry which is preliminary data.</text>
</comment>
<sequence length="94" mass="10621">MGRYGCPGGEVEGKARERSALHSSLTTPPSRRTPQIPRPIKVKHVHLSLSFIFMAECQSFCVNALKWRQKRKDGRHEEGSGARILNGRALLRRL</sequence>
<evidence type="ECO:0000256" key="1">
    <source>
        <dbReference type="SAM" id="MobiDB-lite"/>
    </source>
</evidence>
<protein>
    <submittedName>
        <fullName evidence="2">Uncharacterized protein</fullName>
    </submittedName>
</protein>
<evidence type="ECO:0000313" key="3">
    <source>
        <dbReference type="Proteomes" id="UP000290289"/>
    </source>
</evidence>
<organism evidence="2 3">
    <name type="scientific">Malus domestica</name>
    <name type="common">Apple</name>
    <name type="synonym">Pyrus malus</name>
    <dbReference type="NCBI Taxonomy" id="3750"/>
    <lineage>
        <taxon>Eukaryota</taxon>
        <taxon>Viridiplantae</taxon>
        <taxon>Streptophyta</taxon>
        <taxon>Embryophyta</taxon>
        <taxon>Tracheophyta</taxon>
        <taxon>Spermatophyta</taxon>
        <taxon>Magnoliopsida</taxon>
        <taxon>eudicotyledons</taxon>
        <taxon>Gunneridae</taxon>
        <taxon>Pentapetalae</taxon>
        <taxon>rosids</taxon>
        <taxon>fabids</taxon>
        <taxon>Rosales</taxon>
        <taxon>Rosaceae</taxon>
        <taxon>Amygdaloideae</taxon>
        <taxon>Maleae</taxon>
        <taxon>Malus</taxon>
    </lineage>
</organism>
<name>A0A498JZ55_MALDO</name>
<keyword evidence="3" id="KW-1185">Reference proteome</keyword>
<evidence type="ECO:0000313" key="2">
    <source>
        <dbReference type="EMBL" id="RXH98461.1"/>
    </source>
</evidence>
<dbReference type="Proteomes" id="UP000290289">
    <property type="component" value="Chromosome 5"/>
</dbReference>
<accession>A0A498JZ55</accession>
<gene>
    <name evidence="2" type="ORF">DVH24_010786</name>
</gene>